<dbReference type="EMBL" id="CP076544">
    <property type="protein sequence ID" value="QWS32752.1"/>
    <property type="molecule type" value="Genomic_DNA"/>
</dbReference>
<dbReference type="Proteomes" id="UP000681794">
    <property type="component" value="Chromosome"/>
</dbReference>
<protein>
    <submittedName>
        <fullName evidence="1">Uncharacterized protein</fullName>
    </submittedName>
</protein>
<reference evidence="1" key="1">
    <citation type="submission" date="2021-06" db="EMBL/GenBank/DDBJ databases">
        <authorList>
            <person name="Ellington A.J."/>
            <person name="Bryan N.C."/>
            <person name="Christner B.C."/>
            <person name="Reisch C.R."/>
        </authorList>
    </citation>
    <scope>NUCLEOTIDE SEQUENCE</scope>
    <source>
        <strain evidence="1">L6-1</strain>
    </source>
</reference>
<gene>
    <name evidence="1" type="ORF">KM842_10750</name>
</gene>
<evidence type="ECO:0000313" key="2">
    <source>
        <dbReference type="Proteomes" id="UP000681794"/>
    </source>
</evidence>
<sequence length="118" mass="11570">MDATVIGAATVSISGAILSTASVWGLVAALTDLRGGTSGAAAARVHALTGSVIVIAGLVTHVLGYFPEAFVLIYAGGASSLVAAASAARSGARRRVRSTVPTVLTIVGLVVLTVGLLV</sequence>
<accession>A0ACD1E1R7</accession>
<evidence type="ECO:0000313" key="1">
    <source>
        <dbReference type="EMBL" id="QWS32752.1"/>
    </source>
</evidence>
<proteinExistence type="predicted"/>
<name>A0ACD1E1R7_9MICO</name>
<organism evidence="1 2">
    <name type="scientific">Curtobacterium aetherium</name>
    <dbReference type="NCBI Taxonomy" id="2841594"/>
    <lineage>
        <taxon>Bacteria</taxon>
        <taxon>Bacillati</taxon>
        <taxon>Actinomycetota</taxon>
        <taxon>Actinomycetes</taxon>
        <taxon>Micrococcales</taxon>
        <taxon>Microbacteriaceae</taxon>
        <taxon>Curtobacterium</taxon>
    </lineage>
</organism>
<keyword evidence="2" id="KW-1185">Reference proteome</keyword>